<organism evidence="2 3">
    <name type="scientific">Acacia crassicarpa</name>
    <name type="common">northern wattle</name>
    <dbReference type="NCBI Taxonomy" id="499986"/>
    <lineage>
        <taxon>Eukaryota</taxon>
        <taxon>Viridiplantae</taxon>
        <taxon>Streptophyta</taxon>
        <taxon>Embryophyta</taxon>
        <taxon>Tracheophyta</taxon>
        <taxon>Spermatophyta</taxon>
        <taxon>Magnoliopsida</taxon>
        <taxon>eudicotyledons</taxon>
        <taxon>Gunneridae</taxon>
        <taxon>Pentapetalae</taxon>
        <taxon>rosids</taxon>
        <taxon>fabids</taxon>
        <taxon>Fabales</taxon>
        <taxon>Fabaceae</taxon>
        <taxon>Caesalpinioideae</taxon>
        <taxon>mimosoid clade</taxon>
        <taxon>Acacieae</taxon>
        <taxon>Acacia</taxon>
    </lineage>
</organism>
<dbReference type="AlphaFoldDB" id="A0AAE1ME51"/>
<evidence type="ECO:0000256" key="1">
    <source>
        <dbReference type="SAM" id="MobiDB-lite"/>
    </source>
</evidence>
<feature type="compositionally biased region" description="Pro residues" evidence="1">
    <location>
        <begin position="39"/>
        <end position="48"/>
    </location>
</feature>
<name>A0AAE1ME51_9FABA</name>
<accession>A0AAE1ME51</accession>
<feature type="region of interest" description="Disordered" evidence="1">
    <location>
        <begin position="23"/>
        <end position="78"/>
    </location>
</feature>
<evidence type="ECO:0000313" key="2">
    <source>
        <dbReference type="EMBL" id="KAK4261880.1"/>
    </source>
</evidence>
<comment type="caution">
    <text evidence="2">The sequence shown here is derived from an EMBL/GenBank/DDBJ whole genome shotgun (WGS) entry which is preliminary data.</text>
</comment>
<feature type="compositionally biased region" description="Basic and acidic residues" evidence="1">
    <location>
        <begin position="58"/>
        <end position="78"/>
    </location>
</feature>
<protein>
    <submittedName>
        <fullName evidence="2">Uncharacterized protein</fullName>
    </submittedName>
</protein>
<gene>
    <name evidence="2" type="ORF">QN277_004818</name>
</gene>
<proteinExistence type="predicted"/>
<sequence length="78" mass="8875">MSLPTMPENLFCFVNNRSRYGKGVGQSTEDTGQRVHMPSPLPALPLLPRPLGCIPQRLDQRRDRTPSFKMRKIDSHIS</sequence>
<evidence type="ECO:0000313" key="3">
    <source>
        <dbReference type="Proteomes" id="UP001293593"/>
    </source>
</evidence>
<dbReference type="Proteomes" id="UP001293593">
    <property type="component" value="Unassembled WGS sequence"/>
</dbReference>
<dbReference type="EMBL" id="JAWXYG010000010">
    <property type="protein sequence ID" value="KAK4261880.1"/>
    <property type="molecule type" value="Genomic_DNA"/>
</dbReference>
<keyword evidence="3" id="KW-1185">Reference proteome</keyword>
<reference evidence="2" key="1">
    <citation type="submission" date="2023-10" db="EMBL/GenBank/DDBJ databases">
        <title>Chromosome-level genome of the transformable northern wattle, Acacia crassicarpa.</title>
        <authorList>
            <person name="Massaro I."/>
            <person name="Sinha N.R."/>
            <person name="Poethig S."/>
            <person name="Leichty A.R."/>
        </authorList>
    </citation>
    <scope>NUCLEOTIDE SEQUENCE</scope>
    <source>
        <strain evidence="2">Acra3RX</strain>
        <tissue evidence="2">Leaf</tissue>
    </source>
</reference>